<dbReference type="Proteomes" id="UP000000305">
    <property type="component" value="Unassembled WGS sequence"/>
</dbReference>
<evidence type="ECO:0008006" key="4">
    <source>
        <dbReference type="Google" id="ProtNLM"/>
    </source>
</evidence>
<evidence type="ECO:0000313" key="2">
    <source>
        <dbReference type="EMBL" id="EFX67067.1"/>
    </source>
</evidence>
<dbReference type="EMBL" id="GL732686">
    <property type="protein sequence ID" value="EFX67067.1"/>
    <property type="molecule type" value="Genomic_DNA"/>
</dbReference>
<dbReference type="HOGENOM" id="CLU_440241_0_0_1"/>
<dbReference type="OrthoDB" id="7761936at2759"/>
<name>E9HMG5_DAPPU</name>
<accession>E9HMG5</accession>
<dbReference type="PANTHER" id="PTHR47526:SF3">
    <property type="entry name" value="PHD-TYPE DOMAIN-CONTAINING PROTEIN"/>
    <property type="match status" value="1"/>
</dbReference>
<dbReference type="AlphaFoldDB" id="E9HMG5"/>
<dbReference type="KEGG" id="dpx:DAPPUDRAFT_115771"/>
<gene>
    <name evidence="2" type="ORF">DAPPUDRAFT_115771</name>
</gene>
<evidence type="ECO:0000256" key="1">
    <source>
        <dbReference type="SAM" id="MobiDB-lite"/>
    </source>
</evidence>
<dbReference type="InParanoid" id="E9HMG5"/>
<dbReference type="PANTHER" id="PTHR47526">
    <property type="entry name" value="ATP-DEPENDENT DNA HELICASE"/>
    <property type="match status" value="1"/>
</dbReference>
<dbReference type="PhylomeDB" id="E9HMG5"/>
<dbReference type="OMA" id="KENGWIC"/>
<proteinExistence type="predicted"/>
<sequence length="621" mass="69759">MDVVEETGGLIRERIITSYELSDYVLVKCEIDCPFFIPQQMWVVEAVVIESCALCSQNMKFMSISLHKEVMTQGQLRALKTMEDFNAMVEHGWATKLSAIKIRIDSVIFKARVKHSMNFNSQPDLNTWGGLIKDGTIIACHFSCTAELGGVCTHVGGLLHSVLNLICTPCTSKENGWICSRKNIPANMNEEDNNALNEILLKKRAVQLHVMDTFSDNFVPKEIPVRLISIYNPDFAKGKSYEEVVAECDRLQREVLFVTKEQAIEAERLTLKQRKSHFWLDIRIGYRTGSLLYRICHTNLSKPSISLIKRICFPGKQLSTPSINYGIVNEGNCIKKGLAVIKKRNFHPGFKEAKAGFVICTEQQELAASPDGYFTCPCHGKGTSFCVFLTYTDVDIAVAFVTPDKDVFEEIRIKSELFYSKVLLSQMLAEWLVRTKYQPTTTSIEILEEDDTTEDAEVTQEREGSKPSIDLSQRSISNISPNGTTLYSCCREVEGTVPTVPPRVRFGKTWKFTFSQHVSPTWKDSATVTIMLSVLSLLDVGVAIGDGGVAGGSRDGDDLETISTRGESLLSFQKFLTLHMSPNEVTRNTTTLPQHDMLPHNVDEDALNYLKMYLQQLEIHL</sequence>
<dbReference type="InterPro" id="IPR011604">
    <property type="entry name" value="PDDEXK-like_dom_sf"/>
</dbReference>
<reference evidence="2 3" key="1">
    <citation type="journal article" date="2011" name="Science">
        <title>The ecoresponsive genome of Daphnia pulex.</title>
        <authorList>
            <person name="Colbourne J.K."/>
            <person name="Pfrender M.E."/>
            <person name="Gilbert D."/>
            <person name="Thomas W.K."/>
            <person name="Tucker A."/>
            <person name="Oakley T.H."/>
            <person name="Tokishita S."/>
            <person name="Aerts A."/>
            <person name="Arnold G.J."/>
            <person name="Basu M.K."/>
            <person name="Bauer D.J."/>
            <person name="Caceres C.E."/>
            <person name="Carmel L."/>
            <person name="Casola C."/>
            <person name="Choi J.H."/>
            <person name="Detter J.C."/>
            <person name="Dong Q."/>
            <person name="Dusheyko S."/>
            <person name="Eads B.D."/>
            <person name="Frohlich T."/>
            <person name="Geiler-Samerotte K.A."/>
            <person name="Gerlach D."/>
            <person name="Hatcher P."/>
            <person name="Jogdeo S."/>
            <person name="Krijgsveld J."/>
            <person name="Kriventseva E.V."/>
            <person name="Kultz D."/>
            <person name="Laforsch C."/>
            <person name="Lindquist E."/>
            <person name="Lopez J."/>
            <person name="Manak J.R."/>
            <person name="Muller J."/>
            <person name="Pangilinan J."/>
            <person name="Patwardhan R.P."/>
            <person name="Pitluck S."/>
            <person name="Pritham E.J."/>
            <person name="Rechtsteiner A."/>
            <person name="Rho M."/>
            <person name="Rogozin I.B."/>
            <person name="Sakarya O."/>
            <person name="Salamov A."/>
            <person name="Schaack S."/>
            <person name="Shapiro H."/>
            <person name="Shiga Y."/>
            <person name="Skalitzky C."/>
            <person name="Smith Z."/>
            <person name="Souvorov A."/>
            <person name="Sung W."/>
            <person name="Tang Z."/>
            <person name="Tsuchiya D."/>
            <person name="Tu H."/>
            <person name="Vos H."/>
            <person name="Wang M."/>
            <person name="Wolf Y.I."/>
            <person name="Yamagata H."/>
            <person name="Yamada T."/>
            <person name="Ye Y."/>
            <person name="Shaw J.R."/>
            <person name="Andrews J."/>
            <person name="Crease T.J."/>
            <person name="Tang H."/>
            <person name="Lucas S.M."/>
            <person name="Robertson H.M."/>
            <person name="Bork P."/>
            <person name="Koonin E.V."/>
            <person name="Zdobnov E.M."/>
            <person name="Grigoriev I.V."/>
            <person name="Lynch M."/>
            <person name="Boore J.L."/>
        </authorList>
    </citation>
    <scope>NUCLEOTIDE SEQUENCE [LARGE SCALE GENOMIC DNA]</scope>
</reference>
<evidence type="ECO:0000313" key="3">
    <source>
        <dbReference type="Proteomes" id="UP000000305"/>
    </source>
</evidence>
<dbReference type="Gene3D" id="3.90.320.10">
    <property type="match status" value="1"/>
</dbReference>
<organism evidence="2 3">
    <name type="scientific">Daphnia pulex</name>
    <name type="common">Water flea</name>
    <dbReference type="NCBI Taxonomy" id="6669"/>
    <lineage>
        <taxon>Eukaryota</taxon>
        <taxon>Metazoa</taxon>
        <taxon>Ecdysozoa</taxon>
        <taxon>Arthropoda</taxon>
        <taxon>Crustacea</taxon>
        <taxon>Branchiopoda</taxon>
        <taxon>Diplostraca</taxon>
        <taxon>Cladocera</taxon>
        <taxon>Anomopoda</taxon>
        <taxon>Daphniidae</taxon>
        <taxon>Daphnia</taxon>
    </lineage>
</organism>
<keyword evidence="3" id="KW-1185">Reference proteome</keyword>
<feature type="region of interest" description="Disordered" evidence="1">
    <location>
        <begin position="450"/>
        <end position="474"/>
    </location>
</feature>
<protein>
    <recommendedName>
        <fullName evidence="4">SWIM-type domain-containing protein</fullName>
    </recommendedName>
</protein>